<sequence>MDTNVDEAMYKEDQLGRKWDRCITDTIIKFTAGFTIGAVFSGLFLKRKKWPMIIGSGFGIGMAYSNCQRDLNNDEISGNRGQKEAKLNPRMNESRENEVSELKSPSNSTSGEEVFVSVSEDLKTKNGISGTITMEPEPSKSLHETVKTTKTIKTMNANNNSTPIIPSLFKSILFCLSSEENSGKETFRSKEKLPSMCSSQQWKQYYLKKGNIKNKKEKAILDRKRNRQEKKQQKEKYKAKNVRKNNRRLSSIEKVKKYLFRYDDSWKAIKNWNILHCFRQINGCDNDFNKV</sequence>
<evidence type="ECO:0000313" key="11">
    <source>
        <dbReference type="EMBL" id="KAK4875810.1"/>
    </source>
</evidence>
<organism evidence="11 12">
    <name type="scientific">Aquatica leii</name>
    <dbReference type="NCBI Taxonomy" id="1421715"/>
    <lineage>
        <taxon>Eukaryota</taxon>
        <taxon>Metazoa</taxon>
        <taxon>Ecdysozoa</taxon>
        <taxon>Arthropoda</taxon>
        <taxon>Hexapoda</taxon>
        <taxon>Insecta</taxon>
        <taxon>Pterygota</taxon>
        <taxon>Neoptera</taxon>
        <taxon>Endopterygota</taxon>
        <taxon>Coleoptera</taxon>
        <taxon>Polyphaga</taxon>
        <taxon>Elateriformia</taxon>
        <taxon>Elateroidea</taxon>
        <taxon>Lampyridae</taxon>
        <taxon>Luciolinae</taxon>
        <taxon>Aquatica</taxon>
    </lineage>
</organism>
<comment type="subunit">
    <text evidence="9">Component of the mitochondrial contact site and cristae organizing system (MICOS) complex.</text>
</comment>
<accession>A0AAN7Q1E9</accession>
<feature type="transmembrane region" description="Helical" evidence="9">
    <location>
        <begin position="27"/>
        <end position="45"/>
    </location>
</feature>
<dbReference type="PANTHER" id="PTHR21304">
    <property type="entry name" value="MICOS COMPLEX SUBUNIT MIC10"/>
    <property type="match status" value="1"/>
</dbReference>
<evidence type="ECO:0000256" key="4">
    <source>
        <dbReference type="ARBA" id="ARBA00022692"/>
    </source>
</evidence>
<keyword evidence="5 9" id="KW-0999">Mitochondrion inner membrane</keyword>
<gene>
    <name evidence="11" type="ORF">RN001_012232</name>
</gene>
<evidence type="ECO:0000256" key="7">
    <source>
        <dbReference type="ARBA" id="ARBA00023128"/>
    </source>
</evidence>
<evidence type="ECO:0000256" key="8">
    <source>
        <dbReference type="ARBA" id="ARBA00023136"/>
    </source>
</evidence>
<name>A0AAN7Q1E9_9COLE</name>
<keyword evidence="7 9" id="KW-0496">Mitochondrion</keyword>
<comment type="caution">
    <text evidence="11">The sequence shown here is derived from an EMBL/GenBank/DDBJ whole genome shotgun (WGS) entry which is preliminary data.</text>
</comment>
<evidence type="ECO:0000313" key="12">
    <source>
        <dbReference type="Proteomes" id="UP001353858"/>
    </source>
</evidence>
<evidence type="ECO:0000256" key="6">
    <source>
        <dbReference type="ARBA" id="ARBA00022989"/>
    </source>
</evidence>
<dbReference type="GO" id="GO:0061617">
    <property type="term" value="C:MICOS complex"/>
    <property type="evidence" value="ECO:0007669"/>
    <property type="project" value="UniProtKB-UniRule"/>
</dbReference>
<evidence type="ECO:0000256" key="2">
    <source>
        <dbReference type="ARBA" id="ARBA00004434"/>
    </source>
</evidence>
<evidence type="ECO:0000256" key="1">
    <source>
        <dbReference type="ARBA" id="ARBA00002689"/>
    </source>
</evidence>
<keyword evidence="6 9" id="KW-1133">Transmembrane helix</keyword>
<feature type="region of interest" description="Disordered" evidence="10">
    <location>
        <begin position="74"/>
        <end position="110"/>
    </location>
</feature>
<dbReference type="AlphaFoldDB" id="A0AAN7Q1E9"/>
<comment type="function">
    <text evidence="1 9">Component of the MICOS complex, a large protein complex of the mitochondrial inner membrane that plays crucial roles in the maintenance of crista junctions, inner membrane architecture, and formation of contact sites to the outer membrane.</text>
</comment>
<evidence type="ECO:0000256" key="9">
    <source>
        <dbReference type="RuleBase" id="RU363011"/>
    </source>
</evidence>
<proteinExistence type="inferred from homology"/>
<dbReference type="Proteomes" id="UP001353858">
    <property type="component" value="Unassembled WGS sequence"/>
</dbReference>
<keyword evidence="12" id="KW-1185">Reference proteome</keyword>
<feature type="compositionally biased region" description="Basic and acidic residues" evidence="10">
    <location>
        <begin position="224"/>
        <end position="238"/>
    </location>
</feature>
<evidence type="ECO:0000256" key="3">
    <source>
        <dbReference type="ARBA" id="ARBA00006792"/>
    </source>
</evidence>
<comment type="subcellular location">
    <subcellularLocation>
        <location evidence="2 9">Mitochondrion inner membrane</location>
        <topology evidence="2 9">Single-pass membrane protein</topology>
    </subcellularLocation>
</comment>
<evidence type="ECO:0000256" key="5">
    <source>
        <dbReference type="ARBA" id="ARBA00022792"/>
    </source>
</evidence>
<comment type="similarity">
    <text evidence="3 9">Belongs to the MICOS complex subunit Mic10 family.</text>
</comment>
<keyword evidence="8 9" id="KW-0472">Membrane</keyword>
<protein>
    <recommendedName>
        <fullName evidence="9">MICOS complex subunit MIC10</fullName>
    </recommendedName>
</protein>
<dbReference type="InterPro" id="IPR007512">
    <property type="entry name" value="Mic10"/>
</dbReference>
<reference evidence="12" key="1">
    <citation type="submission" date="2023-01" db="EMBL/GenBank/DDBJ databases">
        <title>Key to firefly adult light organ development and bioluminescence: homeobox transcription factors regulate luciferase expression and transportation to peroxisome.</title>
        <authorList>
            <person name="Fu X."/>
        </authorList>
    </citation>
    <scope>NUCLEOTIDE SEQUENCE [LARGE SCALE GENOMIC DNA]</scope>
</reference>
<feature type="compositionally biased region" description="Basic and acidic residues" evidence="10">
    <location>
        <begin position="81"/>
        <end position="101"/>
    </location>
</feature>
<dbReference type="PANTHER" id="PTHR21304:SF0">
    <property type="entry name" value="MICOS COMPLEX SUBUNIT MIC10"/>
    <property type="match status" value="1"/>
</dbReference>
<evidence type="ECO:0000256" key="10">
    <source>
        <dbReference type="SAM" id="MobiDB-lite"/>
    </source>
</evidence>
<dbReference type="Pfam" id="PF04418">
    <property type="entry name" value="DUF543"/>
    <property type="match status" value="1"/>
</dbReference>
<feature type="region of interest" description="Disordered" evidence="10">
    <location>
        <begin position="224"/>
        <end position="245"/>
    </location>
</feature>
<keyword evidence="4 9" id="KW-0812">Transmembrane</keyword>
<dbReference type="EMBL" id="JARPUR010000005">
    <property type="protein sequence ID" value="KAK4875810.1"/>
    <property type="molecule type" value="Genomic_DNA"/>
</dbReference>